<feature type="site" description="Histone H3K4me3 binding" evidence="2">
    <location>
        <position position="181"/>
    </location>
</feature>
<feature type="compositionally biased region" description="Basic residues" evidence="4">
    <location>
        <begin position="87"/>
        <end position="101"/>
    </location>
</feature>
<accession>A0A8H4KCY7</accession>
<feature type="site" description="Histone H3K4me3 binding" evidence="2">
    <location>
        <position position="142"/>
    </location>
</feature>
<feature type="non-terminal residue" evidence="5">
    <location>
        <position position="1"/>
    </location>
</feature>
<dbReference type="Gene3D" id="3.30.40.10">
    <property type="entry name" value="Zinc/RING finger domain, C3HC4 (zinc finger)"/>
    <property type="match status" value="2"/>
</dbReference>
<name>A0A8H4KCY7_9HYPO</name>
<dbReference type="PANTHER" id="PTHR10333">
    <property type="entry name" value="INHIBITOR OF GROWTH PROTEIN"/>
    <property type="match status" value="1"/>
</dbReference>
<sequence>AANKQVSSRAPTPRLTPGPEGLALRRPSSRGKAASQEPQPSLAADRPRRASTARNTPAPEPRPPKRTKRPAPGVVSTTSSGGNSAVGKRKAAPRKKARPRRDKGPAEPEMEEVDDEGNPIDPDEPRYCLCNRVSFGTMIECDNVDVSGSSTTPSHSLSTSAARGNQANRQLTEMQNCKQEWFHLECVGLKEIPARTTKWYCPECRVLLKIGERGEVSARGVKM</sequence>
<evidence type="ECO:0000256" key="4">
    <source>
        <dbReference type="SAM" id="MobiDB-lite"/>
    </source>
</evidence>
<feature type="region of interest" description="Disordered" evidence="4">
    <location>
        <begin position="1"/>
        <end position="123"/>
    </location>
</feature>
<keyword evidence="6" id="KW-1185">Reference proteome</keyword>
<evidence type="ECO:0000256" key="3">
    <source>
        <dbReference type="PIRSR" id="PIRSR628651-51"/>
    </source>
</evidence>
<feature type="binding site" evidence="3">
    <location>
        <position position="201"/>
    </location>
    <ligand>
        <name>Zn(2+)</name>
        <dbReference type="ChEBI" id="CHEBI:29105"/>
        <label>2</label>
    </ligand>
</feature>
<evidence type="ECO:0000256" key="1">
    <source>
        <dbReference type="ARBA" id="ARBA00022853"/>
    </source>
</evidence>
<evidence type="ECO:0000313" key="6">
    <source>
        <dbReference type="Proteomes" id="UP000554235"/>
    </source>
</evidence>
<feature type="binding site" evidence="3">
    <location>
        <position position="183"/>
    </location>
    <ligand>
        <name>Zn(2+)</name>
        <dbReference type="ChEBI" id="CHEBI:29105"/>
        <label>1</label>
    </ligand>
</feature>
<feature type="binding site" evidence="3">
    <location>
        <position position="204"/>
    </location>
    <ligand>
        <name>Zn(2+)</name>
        <dbReference type="ChEBI" id="CHEBI:29105"/>
        <label>2</label>
    </ligand>
</feature>
<feature type="binding site" evidence="3">
    <location>
        <position position="177"/>
    </location>
    <ligand>
        <name>Zn(2+)</name>
        <dbReference type="ChEBI" id="CHEBI:29105"/>
        <label>2</label>
    </ligand>
</feature>
<keyword evidence="3" id="KW-0862">Zinc</keyword>
<evidence type="ECO:0000256" key="2">
    <source>
        <dbReference type="PIRSR" id="PIRSR628651-50"/>
    </source>
</evidence>
<evidence type="ECO:0008006" key="7">
    <source>
        <dbReference type="Google" id="ProtNLM"/>
    </source>
</evidence>
<dbReference type="InterPro" id="IPR028651">
    <property type="entry name" value="ING_fam"/>
</dbReference>
<dbReference type="Proteomes" id="UP000554235">
    <property type="component" value="Unassembled WGS sequence"/>
</dbReference>
<comment type="caution">
    <text evidence="5">The sequence shown here is derived from an EMBL/GenBank/DDBJ whole genome shotgun (WGS) entry which is preliminary data.</text>
</comment>
<feature type="binding site" evidence="3">
    <location>
        <position position="128"/>
    </location>
    <ligand>
        <name>Zn(2+)</name>
        <dbReference type="ChEBI" id="CHEBI:29105"/>
        <label>1</label>
    </ligand>
</feature>
<feature type="non-terminal residue" evidence="5">
    <location>
        <position position="223"/>
    </location>
</feature>
<dbReference type="InterPro" id="IPR011011">
    <property type="entry name" value="Znf_FYVE_PHD"/>
</dbReference>
<proteinExistence type="predicted"/>
<feature type="compositionally biased region" description="Polar residues" evidence="4">
    <location>
        <begin position="1"/>
        <end position="10"/>
    </location>
</feature>
<feature type="site" description="Histone H3K4me3 binding" evidence="2">
    <location>
        <position position="138"/>
    </location>
</feature>
<keyword evidence="3" id="KW-0479">Metal-binding</keyword>
<feature type="site" description="Histone H3K4me3 binding" evidence="2">
    <location>
        <position position="127"/>
    </location>
</feature>
<dbReference type="InterPro" id="IPR013083">
    <property type="entry name" value="Znf_RING/FYVE/PHD"/>
</dbReference>
<feature type="binding site" evidence="3">
    <location>
        <position position="186"/>
    </location>
    <ligand>
        <name>Zn(2+)</name>
        <dbReference type="ChEBI" id="CHEBI:29105"/>
        <label>1</label>
    </ligand>
</feature>
<reference evidence="5 6" key="1">
    <citation type="submission" date="2020-01" db="EMBL/GenBank/DDBJ databases">
        <title>Identification and distribution of gene clusters putatively required for synthesis of sphingolipid metabolism inhibitors in phylogenetically diverse species of the filamentous fungus Fusarium.</title>
        <authorList>
            <person name="Kim H.-S."/>
            <person name="Busman M."/>
            <person name="Brown D.W."/>
            <person name="Divon H."/>
            <person name="Uhlig S."/>
            <person name="Proctor R.H."/>
        </authorList>
    </citation>
    <scope>NUCLEOTIDE SEQUENCE [LARGE SCALE GENOMIC DNA]</scope>
    <source>
        <strain evidence="5 6">NRRL 20459</strain>
    </source>
</reference>
<dbReference type="PANTHER" id="PTHR10333:SF42">
    <property type="entry name" value="INHIBITOR OF GROWTH PROTEIN 5"/>
    <property type="match status" value="1"/>
</dbReference>
<protein>
    <recommendedName>
        <fullName evidence="7">PHD-type domain-containing protein</fullName>
    </recommendedName>
</protein>
<dbReference type="GO" id="GO:0006325">
    <property type="term" value="P:chromatin organization"/>
    <property type="evidence" value="ECO:0007669"/>
    <property type="project" value="UniProtKB-KW"/>
</dbReference>
<evidence type="ECO:0000313" key="5">
    <source>
        <dbReference type="EMBL" id="KAF4446694.1"/>
    </source>
</evidence>
<organism evidence="5 6">
    <name type="scientific">Fusarium albosuccineum</name>
    <dbReference type="NCBI Taxonomy" id="1237068"/>
    <lineage>
        <taxon>Eukaryota</taxon>
        <taxon>Fungi</taxon>
        <taxon>Dikarya</taxon>
        <taxon>Ascomycota</taxon>
        <taxon>Pezizomycotina</taxon>
        <taxon>Sordariomycetes</taxon>
        <taxon>Hypocreomycetidae</taxon>
        <taxon>Hypocreales</taxon>
        <taxon>Nectriaceae</taxon>
        <taxon>Fusarium</taxon>
        <taxon>Fusarium decemcellulare species complex</taxon>
    </lineage>
</organism>
<feature type="compositionally biased region" description="Acidic residues" evidence="4">
    <location>
        <begin position="108"/>
        <end position="122"/>
    </location>
</feature>
<feature type="binding site" evidence="3">
    <location>
        <position position="130"/>
    </location>
    <ligand>
        <name>Zn(2+)</name>
        <dbReference type="ChEBI" id="CHEBI:29105"/>
        <label>1</label>
    </ligand>
</feature>
<dbReference type="EMBL" id="JAADYS010003504">
    <property type="protein sequence ID" value="KAF4446694.1"/>
    <property type="molecule type" value="Genomic_DNA"/>
</dbReference>
<dbReference type="OrthoDB" id="5411773at2759"/>
<dbReference type="SUPFAM" id="SSF57903">
    <property type="entry name" value="FYVE/PHD zinc finger"/>
    <property type="match status" value="2"/>
</dbReference>
<feature type="binding site" evidence="3">
    <location>
        <position position="141"/>
    </location>
    <ligand>
        <name>Zn(2+)</name>
        <dbReference type="ChEBI" id="CHEBI:29105"/>
        <label>2</label>
    </ligand>
</feature>
<dbReference type="GO" id="GO:0000785">
    <property type="term" value="C:chromatin"/>
    <property type="evidence" value="ECO:0007669"/>
    <property type="project" value="UniProtKB-ARBA"/>
</dbReference>
<dbReference type="GO" id="GO:0006355">
    <property type="term" value="P:regulation of DNA-templated transcription"/>
    <property type="evidence" value="ECO:0007669"/>
    <property type="project" value="TreeGrafter"/>
</dbReference>
<gene>
    <name evidence="5" type="ORF">FALBO_17043</name>
</gene>
<dbReference type="GO" id="GO:0046872">
    <property type="term" value="F:metal ion binding"/>
    <property type="evidence" value="ECO:0007669"/>
    <property type="project" value="UniProtKB-KW"/>
</dbReference>
<keyword evidence="1" id="KW-0156">Chromatin regulator</keyword>
<dbReference type="CDD" id="cd15505">
    <property type="entry name" value="PHD_ING"/>
    <property type="match status" value="1"/>
</dbReference>
<dbReference type="AlphaFoldDB" id="A0A8H4KCY7"/>
<feature type="compositionally biased region" description="Low complexity" evidence="4">
    <location>
        <begin position="70"/>
        <end position="86"/>
    </location>
</feature>